<evidence type="ECO:0000256" key="3">
    <source>
        <dbReference type="ARBA" id="ARBA00022729"/>
    </source>
</evidence>
<keyword evidence="5" id="KW-0472">Membrane</keyword>
<evidence type="ECO:0000256" key="6">
    <source>
        <dbReference type="ARBA" id="ARBA00023157"/>
    </source>
</evidence>
<dbReference type="Gene3D" id="2.60.40.10">
    <property type="entry name" value="Immunoglobulins"/>
    <property type="match status" value="3"/>
</dbReference>
<feature type="domain" description="Ig-like" evidence="10">
    <location>
        <begin position="164"/>
        <end position="263"/>
    </location>
</feature>
<keyword evidence="3" id="KW-0732">Signal</keyword>
<dbReference type="FunFam" id="2.60.40.10:FF:000328">
    <property type="entry name" value="CLUMA_CG000981, isoform A"/>
    <property type="match status" value="1"/>
</dbReference>
<feature type="compositionally biased region" description="Basic and acidic residues" evidence="9">
    <location>
        <begin position="536"/>
        <end position="545"/>
    </location>
</feature>
<feature type="region of interest" description="Disordered" evidence="9">
    <location>
        <begin position="363"/>
        <end position="401"/>
    </location>
</feature>
<evidence type="ECO:0000256" key="8">
    <source>
        <dbReference type="ARBA" id="ARBA00023319"/>
    </source>
</evidence>
<proteinExistence type="predicted"/>
<dbReference type="InterPro" id="IPR013783">
    <property type="entry name" value="Ig-like_fold"/>
</dbReference>
<dbReference type="PANTHER" id="PTHR12231:SF157">
    <property type="entry name" value="DPR-INTERACTING PROTEIN EPSILON-RELATED"/>
    <property type="match status" value="1"/>
</dbReference>
<organism evidence="11">
    <name type="scientific">Timema californicum</name>
    <name type="common">California timema</name>
    <name type="synonym">Walking stick</name>
    <dbReference type="NCBI Taxonomy" id="61474"/>
    <lineage>
        <taxon>Eukaryota</taxon>
        <taxon>Metazoa</taxon>
        <taxon>Ecdysozoa</taxon>
        <taxon>Arthropoda</taxon>
        <taxon>Hexapoda</taxon>
        <taxon>Insecta</taxon>
        <taxon>Pterygota</taxon>
        <taxon>Neoptera</taxon>
        <taxon>Polyneoptera</taxon>
        <taxon>Phasmatodea</taxon>
        <taxon>Timematodea</taxon>
        <taxon>Timematoidea</taxon>
        <taxon>Timematidae</taxon>
        <taxon>Timema</taxon>
    </lineage>
</organism>
<evidence type="ECO:0000259" key="10">
    <source>
        <dbReference type="PROSITE" id="PS50835"/>
    </source>
</evidence>
<keyword evidence="7" id="KW-0325">Glycoprotein</keyword>
<feature type="domain" description="Ig-like" evidence="10">
    <location>
        <begin position="69"/>
        <end position="160"/>
    </location>
</feature>
<evidence type="ECO:0000256" key="7">
    <source>
        <dbReference type="ARBA" id="ARBA00023180"/>
    </source>
</evidence>
<dbReference type="InterPro" id="IPR051170">
    <property type="entry name" value="Neural/epithelial_adhesion"/>
</dbReference>
<feature type="region of interest" description="Disordered" evidence="9">
    <location>
        <begin position="491"/>
        <end position="571"/>
    </location>
</feature>
<sequence length="571" mass="63263">MHFEQSAILTVHNHVITRNPRISVTHDKHRTWFLHITNVQEEDKGRYMCQINTVTAKTQFGYLHVVVPPNIDDSLSSSDVIVREGANVTLTCHATGSPGPSVKWKRDDGTKIAVNKTLSVLEWEGEVLELSRISRLDMGAYLCIASNGVPPTVSKRIKVSVDFPPMLWIPHQLVGAPLGYGVTLECFTEAHPTSLNYWTREDGHMIHDTRKYTPENTVGVPPYKTHMRLTIVNIQEKDYGTYKCVAKNPRGETDGTIRLYTLAPMPLIQRVDPKNSIDPNVGASVGSWQCVSVLSKESAPTFAQAVHALALCSVLLRHASRADLKGCPSETFSTSPSGMYIHQECSLFKKKKLCGMTHAMMFPDEDRTQDNSNLSTVTPSSTSTTAKKRRYSDISEQLGRSTMEEMNTHLREGSMENHLGKTTPSSPKRDLNLNLPVLGSLAQHETSMLANYATKADASTQTRPVSLINTSCVTWWSRGKVSDFCAGSPGFNPRNIPPLPTNTRQHSVTPLSPKTDENSPSHTLFLSKATPSYPQKAEKLREPNIRRTQGLFPLTPLPHPATLTDVTGFSK</sequence>
<feature type="compositionally biased region" description="Polar residues" evidence="9">
    <location>
        <begin position="520"/>
        <end position="533"/>
    </location>
</feature>
<dbReference type="Pfam" id="PF13927">
    <property type="entry name" value="Ig_3"/>
    <property type="match status" value="2"/>
</dbReference>
<dbReference type="AlphaFoldDB" id="A0A7R9IYF4"/>
<dbReference type="FunFam" id="2.60.40.10:FF:000376">
    <property type="entry name" value="CLUMA_CG000981, isoform A"/>
    <property type="match status" value="1"/>
</dbReference>
<feature type="region of interest" description="Disordered" evidence="9">
    <location>
        <begin position="411"/>
        <end position="430"/>
    </location>
</feature>
<keyword evidence="8" id="KW-0393">Immunoglobulin domain</keyword>
<dbReference type="SMART" id="SM00409">
    <property type="entry name" value="IG"/>
    <property type="match status" value="3"/>
</dbReference>
<protein>
    <submittedName>
        <fullName evidence="11">(California timema) hypothetical protein</fullName>
    </submittedName>
</protein>
<dbReference type="PANTHER" id="PTHR12231">
    <property type="entry name" value="CTX-RELATED TYPE I TRANSMEMBRANE PROTEIN"/>
    <property type="match status" value="1"/>
</dbReference>
<dbReference type="InterPro" id="IPR003599">
    <property type="entry name" value="Ig_sub"/>
</dbReference>
<dbReference type="InterPro" id="IPR036179">
    <property type="entry name" value="Ig-like_dom_sf"/>
</dbReference>
<dbReference type="SMART" id="SM00408">
    <property type="entry name" value="IGc2"/>
    <property type="match status" value="2"/>
</dbReference>
<name>A0A7R9IYF4_TIMCA</name>
<feature type="compositionally biased region" description="Polar residues" evidence="9">
    <location>
        <begin position="501"/>
        <end position="513"/>
    </location>
</feature>
<evidence type="ECO:0000256" key="4">
    <source>
        <dbReference type="ARBA" id="ARBA00022737"/>
    </source>
</evidence>
<evidence type="ECO:0000256" key="9">
    <source>
        <dbReference type="SAM" id="MobiDB-lite"/>
    </source>
</evidence>
<keyword evidence="6" id="KW-1015">Disulfide bond</keyword>
<dbReference type="InterPro" id="IPR003598">
    <property type="entry name" value="Ig_sub2"/>
</dbReference>
<evidence type="ECO:0000256" key="2">
    <source>
        <dbReference type="ARBA" id="ARBA00022475"/>
    </source>
</evidence>
<gene>
    <name evidence="11" type="ORF">TCMB3V08_LOCUS1812</name>
</gene>
<dbReference type="GO" id="GO:0043005">
    <property type="term" value="C:neuron projection"/>
    <property type="evidence" value="ECO:0007669"/>
    <property type="project" value="TreeGrafter"/>
</dbReference>
<reference evidence="11" key="1">
    <citation type="submission" date="2020-11" db="EMBL/GenBank/DDBJ databases">
        <authorList>
            <person name="Tran Van P."/>
        </authorList>
    </citation>
    <scope>NUCLEOTIDE SEQUENCE</scope>
</reference>
<dbReference type="InterPro" id="IPR007110">
    <property type="entry name" value="Ig-like_dom"/>
</dbReference>
<dbReference type="EMBL" id="OE179525">
    <property type="protein sequence ID" value="CAD7569062.1"/>
    <property type="molecule type" value="Genomic_DNA"/>
</dbReference>
<comment type="subcellular location">
    <subcellularLocation>
        <location evidence="1">Cell membrane</location>
    </subcellularLocation>
</comment>
<dbReference type="SUPFAM" id="SSF48726">
    <property type="entry name" value="Immunoglobulin"/>
    <property type="match status" value="3"/>
</dbReference>
<keyword evidence="2" id="KW-1003">Cell membrane</keyword>
<feature type="compositionally biased region" description="Low complexity" evidence="9">
    <location>
        <begin position="372"/>
        <end position="385"/>
    </location>
</feature>
<evidence type="ECO:0000256" key="1">
    <source>
        <dbReference type="ARBA" id="ARBA00004236"/>
    </source>
</evidence>
<dbReference type="PROSITE" id="PS50835">
    <property type="entry name" value="IG_LIKE"/>
    <property type="match status" value="2"/>
</dbReference>
<evidence type="ECO:0000256" key="5">
    <source>
        <dbReference type="ARBA" id="ARBA00023136"/>
    </source>
</evidence>
<keyword evidence="4" id="KW-0677">Repeat</keyword>
<accession>A0A7R9IYF4</accession>
<dbReference type="GO" id="GO:0005886">
    <property type="term" value="C:plasma membrane"/>
    <property type="evidence" value="ECO:0007669"/>
    <property type="project" value="UniProtKB-SubCell"/>
</dbReference>
<evidence type="ECO:0000313" key="11">
    <source>
        <dbReference type="EMBL" id="CAD7569062.1"/>
    </source>
</evidence>